<evidence type="ECO:0000313" key="3">
    <source>
        <dbReference type="Proteomes" id="UP000001861"/>
    </source>
</evidence>
<dbReference type="RefSeq" id="XP_001836524.2">
    <property type="nucleotide sequence ID" value="XM_001836472.2"/>
</dbReference>
<evidence type="ECO:0000256" key="1">
    <source>
        <dbReference type="SAM" id="MobiDB-lite"/>
    </source>
</evidence>
<feature type="region of interest" description="Disordered" evidence="1">
    <location>
        <begin position="381"/>
        <end position="467"/>
    </location>
</feature>
<evidence type="ECO:0000313" key="2">
    <source>
        <dbReference type="EMBL" id="EAU85337.2"/>
    </source>
</evidence>
<gene>
    <name evidence="2" type="ORF">CC1G_07607</name>
</gene>
<organism evidence="2 3">
    <name type="scientific">Coprinopsis cinerea (strain Okayama-7 / 130 / ATCC MYA-4618 / FGSC 9003)</name>
    <name type="common">Inky cap fungus</name>
    <name type="synonym">Hormographiella aspergillata</name>
    <dbReference type="NCBI Taxonomy" id="240176"/>
    <lineage>
        <taxon>Eukaryota</taxon>
        <taxon>Fungi</taxon>
        <taxon>Dikarya</taxon>
        <taxon>Basidiomycota</taxon>
        <taxon>Agaricomycotina</taxon>
        <taxon>Agaricomycetes</taxon>
        <taxon>Agaricomycetidae</taxon>
        <taxon>Agaricales</taxon>
        <taxon>Agaricineae</taxon>
        <taxon>Psathyrellaceae</taxon>
        <taxon>Coprinopsis</taxon>
    </lineage>
</organism>
<accession>A8NUS6</accession>
<feature type="region of interest" description="Disordered" evidence="1">
    <location>
        <begin position="51"/>
        <end position="113"/>
    </location>
</feature>
<dbReference type="KEGG" id="cci:CC1G_07607"/>
<dbReference type="VEuPathDB" id="FungiDB:CC1G_07607"/>
<sequence length="550" mass="61125">MHLDLAHTASSQPDRVDQALQKVIAGNANISIDWEKHACQDAVRRYLCEVHSRQRQKAGVTPGTRKDRDRIPKASISATSKNKNGASPNSRRSSQSVGSFVTPVTPSPTRRQTCRVQDIAPLFSHTEVKREEGLLRKTKRSSSLTPSLFITSSSGRRYRPASARLSSRSLSPVVDRIQGLLDSMAPALSWLHPALYKYGFSDDAALEIIAQQDRERVTRIVLDFQRDFNDDNSNSRQMTGAHQYGNMIWHGFFSARLESGVFEQAAVYYGTSCSCANMASNSKTSFNDVCYALGLSKADPRAKKLHASLTSGMDLYLDPNKTGTEQLSHIGKVIKKAAAENPEILINLQNRNHRGTLAGWLCKEHSVMRYKYGYIKRNVKDEKRPGTDTGSPSQTARSSNSGAQIGSLTATPPRYDLRRNGAREHRVAPVTPSPRYRRSRAPTLTDSENMGQASQQARSSTSNDDPISSILDSMSPAALSWLRPSMREFGFDEVDILNVITQQDREMIKRVVNDFQKFHNQKQENERKISGIHVSLLVEALASGTESRSG</sequence>
<feature type="compositionally biased region" description="Polar residues" evidence="1">
    <location>
        <begin position="388"/>
        <end position="410"/>
    </location>
</feature>
<proteinExistence type="predicted"/>
<reference evidence="2 3" key="1">
    <citation type="journal article" date="2010" name="Proc. Natl. Acad. Sci. U.S.A.">
        <title>Insights into evolution of multicellular fungi from the assembled chromosomes of the mushroom Coprinopsis cinerea (Coprinus cinereus).</title>
        <authorList>
            <person name="Stajich J.E."/>
            <person name="Wilke S.K."/>
            <person name="Ahren D."/>
            <person name="Au C.H."/>
            <person name="Birren B.W."/>
            <person name="Borodovsky M."/>
            <person name="Burns C."/>
            <person name="Canback B."/>
            <person name="Casselton L.A."/>
            <person name="Cheng C.K."/>
            <person name="Deng J."/>
            <person name="Dietrich F.S."/>
            <person name="Fargo D.C."/>
            <person name="Farman M.L."/>
            <person name="Gathman A.C."/>
            <person name="Goldberg J."/>
            <person name="Guigo R."/>
            <person name="Hoegger P.J."/>
            <person name="Hooker J.B."/>
            <person name="Huggins A."/>
            <person name="James T.Y."/>
            <person name="Kamada T."/>
            <person name="Kilaru S."/>
            <person name="Kodira C."/>
            <person name="Kues U."/>
            <person name="Kupfer D."/>
            <person name="Kwan H.S."/>
            <person name="Lomsadze A."/>
            <person name="Li W."/>
            <person name="Lilly W.W."/>
            <person name="Ma L.J."/>
            <person name="Mackey A.J."/>
            <person name="Manning G."/>
            <person name="Martin F."/>
            <person name="Muraguchi H."/>
            <person name="Natvig D.O."/>
            <person name="Palmerini H."/>
            <person name="Ramesh M.A."/>
            <person name="Rehmeyer C.J."/>
            <person name="Roe B.A."/>
            <person name="Shenoy N."/>
            <person name="Stanke M."/>
            <person name="Ter-Hovhannisyan V."/>
            <person name="Tunlid A."/>
            <person name="Velagapudi R."/>
            <person name="Vision T.J."/>
            <person name="Zeng Q."/>
            <person name="Zolan M.E."/>
            <person name="Pukkila P.J."/>
        </authorList>
    </citation>
    <scope>NUCLEOTIDE SEQUENCE [LARGE SCALE GENOMIC DNA]</scope>
    <source>
        <strain evidence="3">Okayama-7 / 130 / ATCC MYA-4618 / FGSC 9003</strain>
    </source>
</reference>
<feature type="compositionally biased region" description="Polar residues" evidence="1">
    <location>
        <begin position="76"/>
        <end position="113"/>
    </location>
</feature>
<dbReference type="AlphaFoldDB" id="A8NUS6"/>
<dbReference type="EMBL" id="AACS02000004">
    <property type="protein sequence ID" value="EAU85337.2"/>
    <property type="molecule type" value="Genomic_DNA"/>
</dbReference>
<dbReference type="GeneID" id="6013069"/>
<name>A8NUS6_COPC7</name>
<comment type="caution">
    <text evidence="2">The sequence shown here is derived from an EMBL/GenBank/DDBJ whole genome shotgun (WGS) entry which is preliminary data.</text>
</comment>
<keyword evidence="3" id="KW-1185">Reference proteome</keyword>
<dbReference type="Proteomes" id="UP000001861">
    <property type="component" value="Unassembled WGS sequence"/>
</dbReference>
<protein>
    <submittedName>
        <fullName evidence="2">Uncharacterized protein</fullName>
    </submittedName>
</protein>
<dbReference type="InParanoid" id="A8NUS6"/>
<feature type="compositionally biased region" description="Basic and acidic residues" evidence="1">
    <location>
        <begin position="415"/>
        <end position="427"/>
    </location>
</feature>
<feature type="compositionally biased region" description="Polar residues" evidence="1">
    <location>
        <begin position="442"/>
        <end position="467"/>
    </location>
</feature>
<dbReference type="HOGENOM" id="CLU_495218_0_0_1"/>